<dbReference type="RefSeq" id="WP_013346723.1">
    <property type="nucleotide sequence ID" value="NC_014541.1"/>
</dbReference>
<dbReference type="Gene3D" id="2.40.160.20">
    <property type="match status" value="1"/>
</dbReference>
<accession>E1SVW6</accession>
<evidence type="ECO:0000313" key="2">
    <source>
        <dbReference type="EMBL" id="ADN77417.1"/>
    </source>
</evidence>
<feature type="signal peptide" evidence="1">
    <location>
        <begin position="1"/>
        <end position="20"/>
    </location>
</feature>
<sequence>MGRAQVGALCVLMVAGTAHANDEWHHQIRFGGWSQHLEDEPFEDSPSYNETHQSIGYYYRINQCHGSERWYCQVGGSYLKDSFDNDMYAVSWSWNYPFNDYVAAGIVLGVANRTIAEYQDEIFQGTDRKWLPVFAPKLEFSYRRFSVGLAIFPQVDYLEENGSREYKIGKPTLFWDLAIAF</sequence>
<dbReference type="Proteomes" id="UP000006683">
    <property type="component" value="Chromosome"/>
</dbReference>
<dbReference type="HOGENOM" id="CLU_1486954_0_0_6"/>
<reference evidence="2 3" key="1">
    <citation type="journal article" date="2010" name="Stand. Genomic Sci.">
        <title>Complete genome sequence of Ferrimonas balearica type strain (PAT).</title>
        <authorList>
            <person name="Nolan M."/>
            <person name="Sikorski J."/>
            <person name="Davenport K."/>
            <person name="Lucas S."/>
            <person name="Glavina Del Rio T."/>
            <person name="Tice H."/>
            <person name="Cheng J."/>
            <person name="Goodwin L."/>
            <person name="Pitluck S."/>
            <person name="Liolios K."/>
            <person name="Ivanova N."/>
            <person name="Mavromatis K."/>
            <person name="Ovchinnikova G."/>
            <person name="Pati A."/>
            <person name="Chen A."/>
            <person name="Palaniappan K."/>
            <person name="Land M."/>
            <person name="Hauser L."/>
            <person name="Chang Y."/>
            <person name="Jeffries C."/>
            <person name="Tapia R."/>
            <person name="Brettin T."/>
            <person name="Detter J."/>
            <person name="Han C."/>
            <person name="Yasawong M."/>
            <person name="Rohde M."/>
            <person name="Tindall B."/>
            <person name="Goker M."/>
            <person name="Woyke T."/>
            <person name="Bristow J."/>
            <person name="Eisen J."/>
            <person name="Markowitz V."/>
            <person name="Hugenholtz P."/>
            <person name="Kyrpides N."/>
            <person name="Klenk H."/>
            <person name="Lapidus A."/>
        </authorList>
    </citation>
    <scope>NUCLEOTIDE SEQUENCE [LARGE SCALE GENOMIC DNA]</scope>
    <source>
        <strain evidence="3">DSM 9799 / CCM 4581 / KCTC 23876 / PAT</strain>
    </source>
</reference>
<dbReference type="AlphaFoldDB" id="E1SVW6"/>
<gene>
    <name evidence="2" type="ordered locus">Fbal_3218</name>
</gene>
<evidence type="ECO:0000313" key="3">
    <source>
        <dbReference type="Proteomes" id="UP000006683"/>
    </source>
</evidence>
<dbReference type="EMBL" id="CP002209">
    <property type="protein sequence ID" value="ADN77417.1"/>
    <property type="molecule type" value="Genomic_DNA"/>
</dbReference>
<protein>
    <recommendedName>
        <fullName evidence="4">Antimicrobial peptide resistance and lipid A acylation PagP</fullName>
    </recommendedName>
</protein>
<evidence type="ECO:0000256" key="1">
    <source>
        <dbReference type="SAM" id="SignalP"/>
    </source>
</evidence>
<keyword evidence="3" id="KW-1185">Reference proteome</keyword>
<dbReference type="OrthoDB" id="5918277at2"/>
<name>E1SVW6_FERBD</name>
<keyword evidence="1" id="KW-0732">Signal</keyword>
<feature type="chain" id="PRO_5003151975" description="Antimicrobial peptide resistance and lipid A acylation PagP" evidence="1">
    <location>
        <begin position="21"/>
        <end position="181"/>
    </location>
</feature>
<organism evidence="2 3">
    <name type="scientific">Ferrimonas balearica (strain DSM 9799 / CCM 4581 / KCTC 23876 / PAT)</name>
    <dbReference type="NCBI Taxonomy" id="550540"/>
    <lineage>
        <taxon>Bacteria</taxon>
        <taxon>Pseudomonadati</taxon>
        <taxon>Pseudomonadota</taxon>
        <taxon>Gammaproteobacteria</taxon>
        <taxon>Alteromonadales</taxon>
        <taxon>Ferrimonadaceae</taxon>
        <taxon>Ferrimonas</taxon>
    </lineage>
</organism>
<dbReference type="STRING" id="550540.Fbal_3218"/>
<proteinExistence type="predicted"/>
<dbReference type="KEGG" id="fbl:Fbal_3218"/>
<evidence type="ECO:0008006" key="4">
    <source>
        <dbReference type="Google" id="ProtNLM"/>
    </source>
</evidence>
<dbReference type="GeneID" id="67183434"/>